<evidence type="ECO:0000313" key="2">
    <source>
        <dbReference type="EMBL" id="KAK1732710.1"/>
    </source>
</evidence>
<dbReference type="EMBL" id="JATAAI010000060">
    <property type="protein sequence ID" value="KAK1732710.1"/>
    <property type="molecule type" value="Genomic_DNA"/>
</dbReference>
<feature type="region of interest" description="Disordered" evidence="1">
    <location>
        <begin position="144"/>
        <end position="165"/>
    </location>
</feature>
<keyword evidence="3" id="KW-1185">Reference proteome</keyword>
<reference evidence="2" key="1">
    <citation type="submission" date="2023-06" db="EMBL/GenBank/DDBJ databases">
        <title>Survivors Of The Sea: Transcriptome response of Skeletonema marinoi to long-term dormancy.</title>
        <authorList>
            <person name="Pinder M.I.M."/>
            <person name="Kourtchenko O."/>
            <person name="Robertson E.K."/>
            <person name="Larsson T."/>
            <person name="Maumus F."/>
            <person name="Osuna-Cruz C.M."/>
            <person name="Vancaester E."/>
            <person name="Stenow R."/>
            <person name="Vandepoele K."/>
            <person name="Ploug H."/>
            <person name="Bruchert V."/>
            <person name="Godhe A."/>
            <person name="Topel M."/>
        </authorList>
    </citation>
    <scope>NUCLEOTIDE SEQUENCE</scope>
    <source>
        <strain evidence="2">R05AC</strain>
    </source>
</reference>
<dbReference type="Proteomes" id="UP001224775">
    <property type="component" value="Unassembled WGS sequence"/>
</dbReference>
<sequence length="255" mass="27874">MPTLTLKRIRIASPLLPKPSEAPKTETATALQIPQNDNLTALIHHDKAALVYRDTAARTAKINEKFPSAPSDSIPSQPMTSIIDTSDGTAGSMNSNERNTHPERKRKSSELVMNRMSCSAAGSTNVDVAQNGRTWRHEEKAIKRCSREGGGHRSHEQQAKQQRSSERCAGLCIKPGEKRKACSSDGCTNNIVKGGVCVRSGGHVKRGVRKDAQIKLVREERVLGMGHGRIFTPKRCSRVGFTDVLGMGHGRMFIP</sequence>
<evidence type="ECO:0000256" key="1">
    <source>
        <dbReference type="SAM" id="MobiDB-lite"/>
    </source>
</evidence>
<evidence type="ECO:0000313" key="3">
    <source>
        <dbReference type="Proteomes" id="UP001224775"/>
    </source>
</evidence>
<protein>
    <submittedName>
        <fullName evidence="2">Uncharacterized protein</fullName>
    </submittedName>
</protein>
<accession>A0AAD8XSL1</accession>
<gene>
    <name evidence="2" type="ORF">QTG54_016609</name>
</gene>
<name>A0AAD8XSL1_9STRA</name>
<proteinExistence type="predicted"/>
<dbReference type="AlphaFoldDB" id="A0AAD8XSL1"/>
<feature type="compositionally biased region" description="Polar residues" evidence="1">
    <location>
        <begin position="70"/>
        <end position="97"/>
    </location>
</feature>
<feature type="region of interest" description="Disordered" evidence="1">
    <location>
        <begin position="63"/>
        <end position="110"/>
    </location>
</feature>
<comment type="caution">
    <text evidence="2">The sequence shown here is derived from an EMBL/GenBank/DDBJ whole genome shotgun (WGS) entry which is preliminary data.</text>
</comment>
<organism evidence="2 3">
    <name type="scientific">Skeletonema marinoi</name>
    <dbReference type="NCBI Taxonomy" id="267567"/>
    <lineage>
        <taxon>Eukaryota</taxon>
        <taxon>Sar</taxon>
        <taxon>Stramenopiles</taxon>
        <taxon>Ochrophyta</taxon>
        <taxon>Bacillariophyta</taxon>
        <taxon>Coscinodiscophyceae</taxon>
        <taxon>Thalassiosirophycidae</taxon>
        <taxon>Thalassiosirales</taxon>
        <taxon>Skeletonemataceae</taxon>
        <taxon>Skeletonema</taxon>
        <taxon>Skeletonema marinoi-dohrnii complex</taxon>
    </lineage>
</organism>